<sequence length="164" mass="16881">MKFLKTSVLAIAAVFAMGNLASAETVVPTTGHGYGAVTSSTATPLADGSTLIKQTTHEFWIENPSTENFPAEKVADCNATLLLSAQGAPLAYRGVCTATDIDGDTFVATNGATKPDFSDCTWAMHGGTGKYAGVTGGGPCMPGGPITKDGNNSKFSWTGEWVLP</sequence>
<organism evidence="1">
    <name type="scientific">marine metagenome</name>
    <dbReference type="NCBI Taxonomy" id="408172"/>
    <lineage>
        <taxon>unclassified sequences</taxon>
        <taxon>metagenomes</taxon>
        <taxon>ecological metagenomes</taxon>
    </lineage>
</organism>
<name>A0A382VAP7_9ZZZZ</name>
<reference evidence="1" key="1">
    <citation type="submission" date="2018-05" db="EMBL/GenBank/DDBJ databases">
        <authorList>
            <person name="Lanie J.A."/>
            <person name="Ng W.-L."/>
            <person name="Kazmierczak K.M."/>
            <person name="Andrzejewski T.M."/>
            <person name="Davidsen T.M."/>
            <person name="Wayne K.J."/>
            <person name="Tettelin H."/>
            <person name="Glass J.I."/>
            <person name="Rusch D."/>
            <person name="Podicherti R."/>
            <person name="Tsui H.-C.T."/>
            <person name="Winkler M.E."/>
        </authorList>
    </citation>
    <scope>NUCLEOTIDE SEQUENCE</scope>
</reference>
<dbReference type="AlphaFoldDB" id="A0A382VAP7"/>
<evidence type="ECO:0000313" key="1">
    <source>
        <dbReference type="EMBL" id="SVD43520.1"/>
    </source>
</evidence>
<gene>
    <name evidence="1" type="ORF">METZ01_LOCUS396374</name>
</gene>
<accession>A0A382VAP7</accession>
<proteinExistence type="predicted"/>
<protein>
    <submittedName>
        <fullName evidence="1">Uncharacterized protein</fullName>
    </submittedName>
</protein>
<dbReference type="EMBL" id="UINC01150464">
    <property type="protein sequence ID" value="SVD43520.1"/>
    <property type="molecule type" value="Genomic_DNA"/>
</dbReference>